<reference evidence="1 2" key="1">
    <citation type="journal article" date="2000" name="Arch. Microbiol.">
        <title>Rhodobaca bogoriensis gen. nov. and sp. nov., an alkaliphilic purple nonsulfur bacterium from African Rift Valley soda lakes.</title>
        <authorList>
            <person name="Milford A.D."/>
            <person name="Achenbach L.A."/>
            <person name="Jung D.O."/>
            <person name="Madigan M.T."/>
        </authorList>
    </citation>
    <scope>NUCLEOTIDE SEQUENCE [LARGE SCALE GENOMIC DNA]</scope>
    <source>
        <strain evidence="1 2">2376</strain>
    </source>
</reference>
<keyword evidence="1" id="KW-0969">Cilium</keyword>
<proteinExistence type="predicted"/>
<keyword evidence="2" id="KW-1185">Reference proteome</keyword>
<dbReference type="RefSeq" id="WP_179905700.1">
    <property type="nucleotide sequence ID" value="NZ_JACBXS010000013.1"/>
</dbReference>
<keyword evidence="1" id="KW-0282">Flagellum</keyword>
<evidence type="ECO:0000313" key="1">
    <source>
        <dbReference type="EMBL" id="NYS25003.1"/>
    </source>
</evidence>
<gene>
    <name evidence="1" type="primary">flaF</name>
    <name evidence="1" type="ORF">HUK65_08350</name>
</gene>
<accession>A0A7Z0HZ70</accession>
<dbReference type="EMBL" id="JACBXS010000013">
    <property type="protein sequence ID" value="NYS25003.1"/>
    <property type="molecule type" value="Genomic_DNA"/>
</dbReference>
<sequence>MNALLHARVAYADPNDASRTPRDIEYRAFARATRALTENANASGTSFARLADALTMNRRLWATLARDLADDGNGLPQGLRASLLSLAQFVMTHTEQVLSGTETVQPLIDVNTAIMRGLRGQHEAAP</sequence>
<name>A0A7Z0HZ70_9RHOB</name>
<evidence type="ECO:0000313" key="2">
    <source>
        <dbReference type="Proteomes" id="UP000529417"/>
    </source>
</evidence>
<dbReference type="Proteomes" id="UP000529417">
    <property type="component" value="Unassembled WGS sequence"/>
</dbReference>
<comment type="caution">
    <text evidence="1">The sequence shown here is derived from an EMBL/GenBank/DDBJ whole genome shotgun (WGS) entry which is preliminary data.</text>
</comment>
<dbReference type="NCBIfam" id="NF009435">
    <property type="entry name" value="PRK12794.1"/>
    <property type="match status" value="1"/>
</dbReference>
<organism evidence="1 2">
    <name type="scientific">Rhabdonatronobacter sediminivivens</name>
    <dbReference type="NCBI Taxonomy" id="2743469"/>
    <lineage>
        <taxon>Bacteria</taxon>
        <taxon>Pseudomonadati</taxon>
        <taxon>Pseudomonadota</taxon>
        <taxon>Alphaproteobacteria</taxon>
        <taxon>Rhodobacterales</taxon>
        <taxon>Paracoccaceae</taxon>
        <taxon>Rhabdonatronobacter</taxon>
    </lineage>
</organism>
<dbReference type="GO" id="GO:0044781">
    <property type="term" value="P:bacterial-type flagellum organization"/>
    <property type="evidence" value="ECO:0007669"/>
    <property type="project" value="InterPro"/>
</dbReference>
<keyword evidence="1" id="KW-0966">Cell projection</keyword>
<dbReference type="AlphaFoldDB" id="A0A7Z0HZ70"/>
<dbReference type="InterPro" id="IPR010845">
    <property type="entry name" value="FlaF"/>
</dbReference>
<protein>
    <submittedName>
        <fullName evidence="1">Flagellar biosynthesis regulator FlaF</fullName>
    </submittedName>
</protein>
<dbReference type="Pfam" id="PF07309">
    <property type="entry name" value="FlaF"/>
    <property type="match status" value="1"/>
</dbReference>